<proteinExistence type="predicted"/>
<name>A0A4V2GJ86_9GAMM</name>
<evidence type="ECO:0000256" key="1">
    <source>
        <dbReference type="SAM" id="MobiDB-lite"/>
    </source>
</evidence>
<dbReference type="Proteomes" id="UP000292298">
    <property type="component" value="Unassembled WGS sequence"/>
</dbReference>
<dbReference type="Pfam" id="PF04350">
    <property type="entry name" value="PilO"/>
    <property type="match status" value="1"/>
</dbReference>
<keyword evidence="3" id="KW-1185">Reference proteome</keyword>
<dbReference type="GO" id="GO:0043107">
    <property type="term" value="P:type IV pilus-dependent motility"/>
    <property type="evidence" value="ECO:0007669"/>
    <property type="project" value="InterPro"/>
</dbReference>
<protein>
    <submittedName>
        <fullName evidence="2">Pilus assembly protein PilO</fullName>
    </submittedName>
</protein>
<sequence length="301" mass="33290">MIARALKRATLALLLGLIAGWFVTLRPVLAERDAVGARVHALDQRLEAHRRTSAGLADQRERLGAMRNAIRQHPMRLPDRPDESGLIGRITALTADSAIRLVDIAPGGTGESPRYRHRDITVRMEGPWDALMRLLARIDETTRAVALTGLELDRAKNGDGRRWLTLGLHLRGYWQPGPTDNIATTAGNGDSGWILTAGAVEAHTVAPSLRRDPFHPATRVTRVERRDIAYLGRITRGDAQWALIRDADGQLHRRRTGDPVPGLGRLTRIRPRAITVESAVSDGSDRRHIVRRHSNTDGRGD</sequence>
<dbReference type="InterPro" id="IPR007445">
    <property type="entry name" value="PilO"/>
</dbReference>
<accession>A0A4V2GJ86</accession>
<reference evidence="2 3" key="1">
    <citation type="submission" date="2019-02" db="EMBL/GenBank/DDBJ databases">
        <title>Genomic Encyclopedia of Type Strains, Phase IV (KMG-IV): sequencing the most valuable type-strain genomes for metagenomic binning, comparative biology and taxonomic classification.</title>
        <authorList>
            <person name="Goeker M."/>
        </authorList>
    </citation>
    <scope>NUCLEOTIDE SEQUENCE [LARGE SCALE GENOMIC DNA]</scope>
    <source>
        <strain evidence="2 3">DSM 21056</strain>
    </source>
</reference>
<dbReference type="GO" id="GO:0043683">
    <property type="term" value="P:type IV pilus assembly"/>
    <property type="evidence" value="ECO:0007669"/>
    <property type="project" value="InterPro"/>
</dbReference>
<evidence type="ECO:0000313" key="2">
    <source>
        <dbReference type="EMBL" id="RZU99265.1"/>
    </source>
</evidence>
<dbReference type="RefSeq" id="WP_165385754.1">
    <property type="nucleotide sequence ID" value="NZ_SHLI01000001.1"/>
</dbReference>
<feature type="region of interest" description="Disordered" evidence="1">
    <location>
        <begin position="278"/>
        <end position="301"/>
    </location>
</feature>
<evidence type="ECO:0000313" key="3">
    <source>
        <dbReference type="Proteomes" id="UP000292298"/>
    </source>
</evidence>
<dbReference type="AlphaFoldDB" id="A0A4V2GJ86"/>
<dbReference type="Gene3D" id="2.30.30.830">
    <property type="match status" value="1"/>
</dbReference>
<organism evidence="2 3">
    <name type="scientific">Spiribacter vilamensis</name>
    <dbReference type="NCBI Taxonomy" id="531306"/>
    <lineage>
        <taxon>Bacteria</taxon>
        <taxon>Pseudomonadati</taxon>
        <taxon>Pseudomonadota</taxon>
        <taxon>Gammaproteobacteria</taxon>
        <taxon>Chromatiales</taxon>
        <taxon>Ectothiorhodospiraceae</taxon>
        <taxon>Spiribacter</taxon>
    </lineage>
</organism>
<dbReference type="Gene3D" id="3.30.70.60">
    <property type="match status" value="1"/>
</dbReference>
<comment type="caution">
    <text evidence="2">The sequence shown here is derived from an EMBL/GenBank/DDBJ whole genome shotgun (WGS) entry which is preliminary data.</text>
</comment>
<dbReference type="EMBL" id="SHLI01000001">
    <property type="protein sequence ID" value="RZU99265.1"/>
    <property type="molecule type" value="Genomic_DNA"/>
</dbReference>
<dbReference type="InterPro" id="IPR014717">
    <property type="entry name" value="Transl_elong_EF1B/ribsomal_bS6"/>
</dbReference>
<gene>
    <name evidence="2" type="ORF">EV698_1550</name>
</gene>